<gene>
    <name evidence="2" type="ORF">GCM10011452_07080</name>
</gene>
<evidence type="ECO:0000313" key="2">
    <source>
        <dbReference type="EMBL" id="GGW22902.1"/>
    </source>
</evidence>
<proteinExistence type="predicted"/>
<dbReference type="EMBL" id="BMYQ01000001">
    <property type="protein sequence ID" value="GGW22902.1"/>
    <property type="molecule type" value="Genomic_DNA"/>
</dbReference>
<name>A0A918IMK9_9RHOB</name>
<evidence type="ECO:0000256" key="1">
    <source>
        <dbReference type="SAM" id="SignalP"/>
    </source>
</evidence>
<dbReference type="RefSeq" id="WP_189632411.1">
    <property type="nucleotide sequence ID" value="NZ_BMYQ01000001.1"/>
</dbReference>
<feature type="chain" id="PRO_5037525222" evidence="1">
    <location>
        <begin position="22"/>
        <end position="141"/>
    </location>
</feature>
<evidence type="ECO:0000313" key="3">
    <source>
        <dbReference type="Proteomes" id="UP000628984"/>
    </source>
</evidence>
<reference evidence="2" key="1">
    <citation type="journal article" date="2014" name="Int. J. Syst. Evol. Microbiol.">
        <title>Complete genome sequence of Corynebacterium casei LMG S-19264T (=DSM 44701T), isolated from a smear-ripened cheese.</title>
        <authorList>
            <consortium name="US DOE Joint Genome Institute (JGI-PGF)"/>
            <person name="Walter F."/>
            <person name="Albersmeier A."/>
            <person name="Kalinowski J."/>
            <person name="Ruckert C."/>
        </authorList>
    </citation>
    <scope>NUCLEOTIDE SEQUENCE</scope>
    <source>
        <strain evidence="2">KCTC 23714</strain>
    </source>
</reference>
<accession>A0A918IMK9</accession>
<keyword evidence="3" id="KW-1185">Reference proteome</keyword>
<dbReference type="Proteomes" id="UP000628984">
    <property type="component" value="Unassembled WGS sequence"/>
</dbReference>
<feature type="signal peptide" evidence="1">
    <location>
        <begin position="1"/>
        <end position="21"/>
    </location>
</feature>
<keyword evidence="1" id="KW-0732">Signal</keyword>
<comment type="caution">
    <text evidence="2">The sequence shown here is derived from an EMBL/GenBank/DDBJ whole genome shotgun (WGS) entry which is preliminary data.</text>
</comment>
<organism evidence="2 3">
    <name type="scientific">Gemmobacter lanyuensis</name>
    <dbReference type="NCBI Taxonomy" id="1054497"/>
    <lineage>
        <taxon>Bacteria</taxon>
        <taxon>Pseudomonadati</taxon>
        <taxon>Pseudomonadota</taxon>
        <taxon>Alphaproteobacteria</taxon>
        <taxon>Rhodobacterales</taxon>
        <taxon>Paracoccaceae</taxon>
        <taxon>Gemmobacter</taxon>
    </lineage>
</organism>
<protein>
    <submittedName>
        <fullName evidence="2">Uncharacterized protein</fullName>
    </submittedName>
</protein>
<sequence>MTRPFALPALAAVIFASAANAQELTPVADLPAAALAILSQETAPEFSLGWEGDLDDDGDADLLAQAAYPASAEGGNAAILRQMILRRENDSFQPWQEIALPDGIKSARRDGASLVLTLYAYQPEDPQCCPSGESEMTLPLD</sequence>
<dbReference type="AlphaFoldDB" id="A0A918IMK9"/>
<reference evidence="2" key="2">
    <citation type="submission" date="2020-09" db="EMBL/GenBank/DDBJ databases">
        <authorList>
            <person name="Sun Q."/>
            <person name="Kim S."/>
        </authorList>
    </citation>
    <scope>NUCLEOTIDE SEQUENCE</scope>
    <source>
        <strain evidence="2">KCTC 23714</strain>
    </source>
</reference>